<dbReference type="InterPro" id="IPR057244">
    <property type="entry name" value="GAIN_B"/>
</dbReference>
<keyword evidence="8 13" id="KW-1133">Transmembrane helix</keyword>
<dbReference type="InterPro" id="IPR000742">
    <property type="entry name" value="EGF"/>
</dbReference>
<dbReference type="PANTHER" id="PTHR10877:SF150">
    <property type="entry name" value="REJ DOMAIN-CONTAINING PROTEIN"/>
    <property type="match status" value="1"/>
</dbReference>
<keyword evidence="6 13" id="KW-0812">Transmembrane</keyword>
<sequence length="2024" mass="225899">MATHNCHELAVCNNTVGSFNCSCRNGYTGDGLVCKPIGDFTVTIVGISKDKNNATIIERSLKSVQQAVIEGFPEDVPVLESLLQWYLVSEAELAASESAEGTLESQGSTEWQIGRRSIPAGIYQVRFTASFKVGDSAAPRTVQAFNYGFIEVIPGPLRAIIDGGSSVRWGSPETVTVDGSLSYDGDIGPGNHTGVGFFWSCREKNEEYTVSNDCFGAFVDGAKTVTVRIDTGKLTSGKTYVLRLNLSKDVRSSFTEMSFEIAAGEIPQVKLRCFVDCGAIVSASSKLRLTSECSNAPCNGSVYEWHLQKLNDVTNTWEETTILPNMTSTGLNASNMIIKANVLPSSTKFTLRLIVTSQTGSQGLGALQFETAGEPHSGYCSPSVREGVALETEFIFECFNWEDKSKPLSYEFRVGDDPFSYGSSPRSVSTVLSSGKSKDEHKVEIKIIIKNFVGVTVTETLFVKVTPSDKFNPCLTPVEDVASGLTNLVIGEGSELNELLKKGNISQAAQFASSVMKTANEKTDCGQGLSKNVTAAISGQLLEKITAIKPETLQMSQSIMAVVIVATEDQWKQTCDNCEDVMGMTINVTDSAIKLMLSALRDEEEPFNAEIAETATRVTSCLDNVLLSASAQSLDAPSSAKEYVLRASENLNAMVDGLFARLVPSENMVVASENLTVSLAKISSQEINGISLEEGQTRFQLPGNLGYVGVGNLNAMMLTMTFNPYTWDNSSSTIQSSVTSLELQSNNGTKTNISNLDEDIVIVIPILSPSKGNVDDNFVPEHSFLKPNKMSVRSYHAELANIPVTIEMVVTDKGVFVVAVLIKFGSRPDIGNFDHNFTNTFKSNCENKTEGKQNEGFCPSEETSMIVLPPKEGLIYVGIFLLGAANTSEHSRERRSCFGHGRQRRSCVGFKDPPPNGVTTTVIPQYDPSTDVNYTMKITQSSCLYWSEDKDKWTSDGCKVDSETNTSHLVCRCNHLTSFGGNFIQAPNPIDFDKVFTEFLNISESGNISVLVTIVCAILFYLLAIVFARKADKRDEKKMCPPKYVTIVDDGTYYYDMVICTGVWKNSGTTANVTISIKGEIDEYSHIPLRSKDESRELFARGSIDGFVLITNESLGPLKEVTLEHDNAQDNPSWFVETVLIRDRQTEEQWTFPLNRWLAVEKGDGLIEATANHGIESPFTDQVRTRFGRKIADSHLWISVFGKAPNSTFTRVQRASCCLSVLFSAMIANAMFYDIGGESEGTIYVGPFKVSWRQIVVGVQSGLIVAPVNIVIVLLFSSSKPRSVKADGYKETDEVQQLIDQVKDAGCMLPYYCVYLAWFLCFATTITAGTFTLFYSLMWGKEVAEQWLASILISNGQDIFILEPGKVMLAVVVISLLATRSKENSKEFEASNTDVCLNEIDLICDNPKECYKQGQLDVMRERAKKEEKLASVMKEIVVHLIFVFLLAMVCYGNKNSYRFVMSTTLLKPFAKFDKVTGTLKLSWWIGHDFLPKFYSQQWYNGLKDSENIYIENKMSILVGMPWMRQLRVKKSPCKSLLQFIPDCYYDYCTELEDTTPLSLPGWEPIPLNTSWPRALQLCPKPWRYRTGKELDNGRIRGTYNTYDGGGYVALMGYDFETAQAVLSETFGHGWVDRKTRAVILEFAVFNVNTNLLSIATYFHEVLSTGVAFTTRRVDTIELFTTEQGAVIFYHICQFLFMTMVFYHFIMLLYHLYQSRFDFFKSVWNMVDFLMIISSVASVAFYMVKSKTVLNNIKSIQNNPYDLVHFHAALHWANLENSAIAIAIFMVTMKLLNLIRFNPYVIYFFSSFRQSVGYQLSYLFIFLIMFHGFVISGRQFFGDTVREYSSYLQAVISQFEFLLGKAVPLDDLRREHPVLGPSFVFVYMLTMTIVLMNMIVSVLNESYIDAKTYVEESAEDLEMAHFIAQRFEELLRGNKKRPEFKLYCDEATFMNMCQSEAEPNCLNSETIFKCTEERLEKVEKRLSALIRGSEKMNADNEQEEADFLKLLNILTTFNKSGPISSKSPC</sequence>
<reference evidence="17 18" key="1">
    <citation type="submission" date="2022-05" db="EMBL/GenBank/DDBJ databases">
        <authorList>
            <consortium name="Genoscope - CEA"/>
            <person name="William W."/>
        </authorList>
    </citation>
    <scope>NUCLEOTIDE SEQUENCE [LARGE SCALE GENOMIC DNA]</scope>
</reference>
<feature type="transmembrane region" description="Helical" evidence="13">
    <location>
        <begin position="1255"/>
        <end position="1276"/>
    </location>
</feature>
<dbReference type="PROSITE" id="PS01186">
    <property type="entry name" value="EGF_2"/>
    <property type="match status" value="1"/>
</dbReference>
<dbReference type="InterPro" id="IPR014010">
    <property type="entry name" value="REJ_dom"/>
</dbReference>
<evidence type="ECO:0000256" key="7">
    <source>
        <dbReference type="ARBA" id="ARBA00022729"/>
    </source>
</evidence>
<feature type="transmembrane region" description="Helical" evidence="13">
    <location>
        <begin position="1687"/>
        <end position="1709"/>
    </location>
</feature>
<keyword evidence="10" id="KW-1015">Disulfide bond</keyword>
<evidence type="ECO:0000256" key="11">
    <source>
        <dbReference type="ARBA" id="ARBA00023180"/>
    </source>
</evidence>
<dbReference type="Gene3D" id="2.60.220.50">
    <property type="match status" value="1"/>
</dbReference>
<evidence type="ECO:0000313" key="18">
    <source>
        <dbReference type="Proteomes" id="UP001159427"/>
    </source>
</evidence>
<dbReference type="SUPFAM" id="SSF57196">
    <property type="entry name" value="EGF/Laminin"/>
    <property type="match status" value="1"/>
</dbReference>
<dbReference type="SMART" id="SM00308">
    <property type="entry name" value="LH2"/>
    <property type="match status" value="1"/>
</dbReference>
<keyword evidence="9 13" id="KW-0472">Membrane</keyword>
<feature type="transmembrane region" description="Helical" evidence="13">
    <location>
        <begin position="1777"/>
        <end position="1794"/>
    </location>
</feature>
<accession>A0ABN8RQX5</accession>
<dbReference type="Pfam" id="PF01825">
    <property type="entry name" value="GPS"/>
    <property type="match status" value="1"/>
</dbReference>
<dbReference type="CDD" id="cd00054">
    <property type="entry name" value="EGF_CA"/>
    <property type="match status" value="1"/>
</dbReference>
<comment type="caution">
    <text evidence="12">Lacks conserved residue(s) required for the propagation of feature annotation.</text>
</comment>
<evidence type="ECO:0000256" key="4">
    <source>
        <dbReference type="ARBA" id="ARBA00022475"/>
    </source>
</evidence>
<dbReference type="Pfam" id="PF12947">
    <property type="entry name" value="EGF_3"/>
    <property type="match status" value="1"/>
</dbReference>
<dbReference type="Gene3D" id="2.60.60.20">
    <property type="entry name" value="PLAT/LH2 domain"/>
    <property type="match status" value="1"/>
</dbReference>
<dbReference type="InterPro" id="IPR046791">
    <property type="entry name" value="Polycystin_dom"/>
</dbReference>
<feature type="transmembrane region" description="Helical" evidence="13">
    <location>
        <begin position="1815"/>
        <end position="1836"/>
    </location>
</feature>
<dbReference type="PROSITE" id="PS50095">
    <property type="entry name" value="PLAT"/>
    <property type="match status" value="1"/>
</dbReference>
<feature type="transmembrane region" description="Helical" evidence="13">
    <location>
        <begin position="1008"/>
        <end position="1028"/>
    </location>
</feature>
<evidence type="ECO:0000256" key="5">
    <source>
        <dbReference type="ARBA" id="ARBA00022536"/>
    </source>
</evidence>
<comment type="caution">
    <text evidence="17">The sequence shown here is derived from an EMBL/GenBank/DDBJ whole genome shotgun (WGS) entry which is preliminary data.</text>
</comment>
<dbReference type="Gene3D" id="2.10.25.10">
    <property type="entry name" value="Laminin"/>
    <property type="match status" value="1"/>
</dbReference>
<feature type="transmembrane region" description="Helical" evidence="13">
    <location>
        <begin position="1721"/>
        <end position="1743"/>
    </location>
</feature>
<feature type="domain" description="PLAT" evidence="14">
    <location>
        <begin position="1053"/>
        <end position="1172"/>
    </location>
</feature>
<feature type="transmembrane region" description="Helical" evidence="13">
    <location>
        <begin position="1217"/>
        <end position="1235"/>
    </location>
</feature>
<evidence type="ECO:0000256" key="1">
    <source>
        <dbReference type="ARBA" id="ARBA00004141"/>
    </source>
</evidence>
<dbReference type="PANTHER" id="PTHR10877">
    <property type="entry name" value="POLYCYSTIN FAMILY MEMBER"/>
    <property type="match status" value="1"/>
</dbReference>
<dbReference type="Proteomes" id="UP001159427">
    <property type="component" value="Unassembled WGS sequence"/>
</dbReference>
<comment type="similarity">
    <text evidence="3">Belongs to the polycystin family.</text>
</comment>
<name>A0ABN8RQX5_9CNID</name>
<evidence type="ECO:0000256" key="13">
    <source>
        <dbReference type="SAM" id="Phobius"/>
    </source>
</evidence>
<feature type="transmembrane region" description="Helical" evidence="13">
    <location>
        <begin position="1429"/>
        <end position="1449"/>
    </location>
</feature>
<proteinExistence type="inferred from homology"/>
<protein>
    <recommendedName>
        <fullName evidence="19">Polycystic kidney disease protein 1-like 2</fullName>
    </recommendedName>
</protein>
<dbReference type="Pfam" id="PF02010">
    <property type="entry name" value="REJ"/>
    <property type="match status" value="1"/>
</dbReference>
<feature type="domain" description="GAIN-B" evidence="15">
    <location>
        <begin position="843"/>
        <end position="991"/>
    </location>
</feature>
<evidence type="ECO:0000256" key="12">
    <source>
        <dbReference type="PROSITE-ProRule" id="PRU00152"/>
    </source>
</evidence>
<dbReference type="InterPro" id="IPR046338">
    <property type="entry name" value="GAIN_dom_sf"/>
</dbReference>
<evidence type="ECO:0000256" key="10">
    <source>
        <dbReference type="ARBA" id="ARBA00023157"/>
    </source>
</evidence>
<evidence type="ECO:0000259" key="16">
    <source>
        <dbReference type="PROSITE" id="PS51111"/>
    </source>
</evidence>
<dbReference type="SUPFAM" id="SSF49723">
    <property type="entry name" value="Lipase/lipooxygenase domain (PLAT/LH2 domain)"/>
    <property type="match status" value="1"/>
</dbReference>
<dbReference type="Pfam" id="PF08016">
    <property type="entry name" value="PKD_channel"/>
    <property type="match status" value="1"/>
</dbReference>
<dbReference type="InterPro" id="IPR013122">
    <property type="entry name" value="PKD1_2_channel"/>
</dbReference>
<evidence type="ECO:0000256" key="3">
    <source>
        <dbReference type="ARBA" id="ARBA00007200"/>
    </source>
</evidence>
<evidence type="ECO:0000313" key="17">
    <source>
        <dbReference type="EMBL" id="CAH3180753.1"/>
    </source>
</evidence>
<dbReference type="InterPro" id="IPR036392">
    <property type="entry name" value="PLAT/LH2_dom_sf"/>
</dbReference>
<dbReference type="InterPro" id="IPR003915">
    <property type="entry name" value="PKD_2"/>
</dbReference>
<feature type="transmembrane region" description="Helical" evidence="13">
    <location>
        <begin position="1359"/>
        <end position="1378"/>
    </location>
</feature>
<keyword evidence="11" id="KW-0325">Glycoprotein</keyword>
<organism evidence="17 18">
    <name type="scientific">Porites evermanni</name>
    <dbReference type="NCBI Taxonomy" id="104178"/>
    <lineage>
        <taxon>Eukaryota</taxon>
        <taxon>Metazoa</taxon>
        <taxon>Cnidaria</taxon>
        <taxon>Anthozoa</taxon>
        <taxon>Hexacorallia</taxon>
        <taxon>Scleractinia</taxon>
        <taxon>Fungiina</taxon>
        <taxon>Poritidae</taxon>
        <taxon>Porites</taxon>
    </lineage>
</organism>
<dbReference type="InterPro" id="IPR002859">
    <property type="entry name" value="PKD/REJ-like"/>
</dbReference>
<dbReference type="PROSITE" id="PS50221">
    <property type="entry name" value="GAIN_B"/>
    <property type="match status" value="1"/>
</dbReference>
<dbReference type="Pfam" id="PF20519">
    <property type="entry name" value="Polycystin_dom"/>
    <property type="match status" value="1"/>
</dbReference>
<keyword evidence="5" id="KW-0245">EGF-like domain</keyword>
<gene>
    <name evidence="17" type="ORF">PEVE_00013089</name>
</gene>
<comment type="subcellular location">
    <subcellularLocation>
        <location evidence="2">Cell membrane</location>
    </subcellularLocation>
    <subcellularLocation>
        <location evidence="1">Membrane</location>
        <topology evidence="1">Multi-pass membrane protein</topology>
    </subcellularLocation>
</comment>
<feature type="transmembrane region" description="Helical" evidence="13">
    <location>
        <begin position="1879"/>
        <end position="1898"/>
    </location>
</feature>
<evidence type="ECO:0000256" key="9">
    <source>
        <dbReference type="ARBA" id="ARBA00023136"/>
    </source>
</evidence>
<evidence type="ECO:0000256" key="8">
    <source>
        <dbReference type="ARBA" id="ARBA00022989"/>
    </source>
</evidence>
<dbReference type="Pfam" id="PF01477">
    <property type="entry name" value="PLAT"/>
    <property type="match status" value="1"/>
</dbReference>
<dbReference type="PRINTS" id="PR01433">
    <property type="entry name" value="POLYCYSTIN2"/>
</dbReference>
<dbReference type="InterPro" id="IPR001024">
    <property type="entry name" value="PLAT/LH2_dom"/>
</dbReference>
<evidence type="ECO:0000256" key="2">
    <source>
        <dbReference type="ARBA" id="ARBA00004236"/>
    </source>
</evidence>
<dbReference type="InterPro" id="IPR051223">
    <property type="entry name" value="Polycystin"/>
</dbReference>
<feature type="domain" description="REJ" evidence="16">
    <location>
        <begin position="113"/>
        <end position="414"/>
    </location>
</feature>
<evidence type="ECO:0000256" key="6">
    <source>
        <dbReference type="ARBA" id="ARBA00022692"/>
    </source>
</evidence>
<evidence type="ECO:0000259" key="14">
    <source>
        <dbReference type="PROSITE" id="PS50095"/>
    </source>
</evidence>
<dbReference type="PROSITE" id="PS51111">
    <property type="entry name" value="REJ"/>
    <property type="match status" value="1"/>
</dbReference>
<feature type="transmembrane region" description="Helical" evidence="13">
    <location>
        <begin position="1312"/>
        <end position="1339"/>
    </location>
</feature>
<dbReference type="SMART" id="SM00303">
    <property type="entry name" value="GPS"/>
    <property type="match status" value="1"/>
</dbReference>
<dbReference type="EMBL" id="CALNXI010001978">
    <property type="protein sequence ID" value="CAH3180753.1"/>
    <property type="molecule type" value="Genomic_DNA"/>
</dbReference>
<keyword evidence="4" id="KW-1003">Cell membrane</keyword>
<dbReference type="Gene3D" id="1.10.287.70">
    <property type="match status" value="1"/>
</dbReference>
<evidence type="ECO:0000259" key="15">
    <source>
        <dbReference type="PROSITE" id="PS50221"/>
    </source>
</evidence>
<keyword evidence="7" id="KW-0732">Signal</keyword>
<keyword evidence="18" id="KW-1185">Reference proteome</keyword>
<dbReference type="InterPro" id="IPR024731">
    <property type="entry name" value="NELL2-like_EGF"/>
</dbReference>
<evidence type="ECO:0008006" key="19">
    <source>
        <dbReference type="Google" id="ProtNLM"/>
    </source>
</evidence>
<dbReference type="InterPro" id="IPR000203">
    <property type="entry name" value="GPS"/>
</dbReference>